<comment type="caution">
    <text evidence="3">The sequence shown here is derived from an EMBL/GenBank/DDBJ whole genome shotgun (WGS) entry which is preliminary data.</text>
</comment>
<gene>
    <name evidence="3" type="ORF">MSPICULIGERA_LOCUS19556</name>
</gene>
<keyword evidence="4" id="KW-1185">Reference proteome</keyword>
<sequence>MNFGPILLALMVLYSENLVAAVTRQPKEVGVTGRLWCQVGTKKEYGPQQCDDGVEECFFFTCDGGQHDFVVRGCGISVTTIGTGLPNESCFQAQSVCQYLNGNSTCATCRNKHMCNDGFFNFKWLTICLVLILPVFLKL</sequence>
<dbReference type="Proteomes" id="UP001177023">
    <property type="component" value="Unassembled WGS sequence"/>
</dbReference>
<proteinExistence type="predicted"/>
<evidence type="ECO:0000256" key="1">
    <source>
        <dbReference type="SAM" id="Phobius"/>
    </source>
</evidence>
<dbReference type="AlphaFoldDB" id="A0AA36D797"/>
<keyword evidence="1" id="KW-0472">Membrane</keyword>
<feature type="chain" id="PRO_5041385469" evidence="2">
    <location>
        <begin position="22"/>
        <end position="139"/>
    </location>
</feature>
<keyword evidence="1" id="KW-0812">Transmembrane</keyword>
<accession>A0AA36D797</accession>
<evidence type="ECO:0000256" key="2">
    <source>
        <dbReference type="SAM" id="SignalP"/>
    </source>
</evidence>
<dbReference type="EMBL" id="CATQJA010002663">
    <property type="protein sequence ID" value="CAJ0581395.1"/>
    <property type="molecule type" value="Genomic_DNA"/>
</dbReference>
<reference evidence="3" key="1">
    <citation type="submission" date="2023-06" db="EMBL/GenBank/DDBJ databases">
        <authorList>
            <person name="Delattre M."/>
        </authorList>
    </citation>
    <scope>NUCLEOTIDE SEQUENCE</scope>
    <source>
        <strain evidence="3">AF72</strain>
    </source>
</reference>
<keyword evidence="2" id="KW-0732">Signal</keyword>
<feature type="transmembrane region" description="Helical" evidence="1">
    <location>
        <begin position="118"/>
        <end position="137"/>
    </location>
</feature>
<feature type="signal peptide" evidence="2">
    <location>
        <begin position="1"/>
        <end position="21"/>
    </location>
</feature>
<feature type="non-terminal residue" evidence="3">
    <location>
        <position position="1"/>
    </location>
</feature>
<name>A0AA36D797_9BILA</name>
<organism evidence="3 4">
    <name type="scientific">Mesorhabditis spiculigera</name>
    <dbReference type="NCBI Taxonomy" id="96644"/>
    <lineage>
        <taxon>Eukaryota</taxon>
        <taxon>Metazoa</taxon>
        <taxon>Ecdysozoa</taxon>
        <taxon>Nematoda</taxon>
        <taxon>Chromadorea</taxon>
        <taxon>Rhabditida</taxon>
        <taxon>Rhabditina</taxon>
        <taxon>Rhabditomorpha</taxon>
        <taxon>Rhabditoidea</taxon>
        <taxon>Rhabditidae</taxon>
        <taxon>Mesorhabditinae</taxon>
        <taxon>Mesorhabditis</taxon>
    </lineage>
</organism>
<keyword evidence="1" id="KW-1133">Transmembrane helix</keyword>
<protein>
    <submittedName>
        <fullName evidence="3">Uncharacterized protein</fullName>
    </submittedName>
</protein>
<evidence type="ECO:0000313" key="4">
    <source>
        <dbReference type="Proteomes" id="UP001177023"/>
    </source>
</evidence>
<evidence type="ECO:0000313" key="3">
    <source>
        <dbReference type="EMBL" id="CAJ0581395.1"/>
    </source>
</evidence>